<comment type="caution">
    <text evidence="2">The sequence shown here is derived from an EMBL/GenBank/DDBJ whole genome shotgun (WGS) entry which is preliminary data.</text>
</comment>
<organism evidence="2 3">
    <name type="scientific">Acidithiobacillus concretivorus</name>
    <dbReference type="NCBI Taxonomy" id="3063952"/>
    <lineage>
        <taxon>Bacteria</taxon>
        <taxon>Pseudomonadati</taxon>
        <taxon>Pseudomonadota</taxon>
        <taxon>Acidithiobacillia</taxon>
        <taxon>Acidithiobacillales</taxon>
        <taxon>Acidithiobacillaceae</taxon>
        <taxon>Acidithiobacillus</taxon>
    </lineage>
</organism>
<accession>A0ABS5ZPR4</accession>
<evidence type="ECO:0000259" key="1">
    <source>
        <dbReference type="Pfam" id="PF13986"/>
    </source>
</evidence>
<reference evidence="2 3" key="1">
    <citation type="journal article" date="2021" name="ISME J.">
        <title>Genomic evolution of the class Acidithiobacillia: deep-branching Proteobacteria living in extreme acidic conditions.</title>
        <authorList>
            <person name="Moya-Beltran A."/>
            <person name="Beard S."/>
            <person name="Rojas-Villalobos C."/>
            <person name="Issotta F."/>
            <person name="Gallardo Y."/>
            <person name="Ulloa R."/>
            <person name="Giaveno A."/>
            <person name="Degli Esposti M."/>
            <person name="Johnson D.B."/>
            <person name="Quatrini R."/>
        </authorList>
    </citation>
    <scope>NUCLEOTIDE SEQUENCE [LARGE SCALE GENOMIC DNA]</scope>
    <source>
        <strain evidence="2 3">ATCC 19703</strain>
    </source>
</reference>
<evidence type="ECO:0000313" key="2">
    <source>
        <dbReference type="EMBL" id="MBU2738537.1"/>
    </source>
</evidence>
<protein>
    <submittedName>
        <fullName evidence="2">DUF4224 domain-containing protein</fullName>
    </submittedName>
</protein>
<gene>
    <name evidence="2" type="ORF">HJG40_06975</name>
</gene>
<dbReference type="Proteomes" id="UP001197028">
    <property type="component" value="Unassembled WGS sequence"/>
</dbReference>
<dbReference type="RefSeq" id="WP_226857277.1">
    <property type="nucleotide sequence ID" value="NZ_JABELD010000051.1"/>
</dbReference>
<feature type="domain" description="DUF4224" evidence="1">
    <location>
        <begin position="2"/>
        <end position="42"/>
    </location>
</feature>
<proteinExistence type="predicted"/>
<dbReference type="Pfam" id="PF13986">
    <property type="entry name" value="DUF4224"/>
    <property type="match status" value="1"/>
</dbReference>
<dbReference type="EMBL" id="JABELD010000051">
    <property type="protein sequence ID" value="MBU2738537.1"/>
    <property type="molecule type" value="Genomic_DNA"/>
</dbReference>
<sequence length="74" mass="8278">MFLSKDHLYELTGYQRRPQQIAWLRANGYPFEIGADGRPRVLTATVLAKLGAPVQHSRPQVRIPKGHATAQNPS</sequence>
<keyword evidence="3" id="KW-1185">Reference proteome</keyword>
<name>A0ABS5ZPR4_9PROT</name>
<dbReference type="InterPro" id="IPR025319">
    <property type="entry name" value="DUF4224"/>
</dbReference>
<evidence type="ECO:0000313" key="3">
    <source>
        <dbReference type="Proteomes" id="UP001197028"/>
    </source>
</evidence>